<feature type="domain" description="Condensation" evidence="3">
    <location>
        <begin position="47"/>
        <end position="430"/>
    </location>
</feature>
<dbReference type="PANTHER" id="PTHR45527">
    <property type="entry name" value="NONRIBOSOMAL PEPTIDE SYNTHETASE"/>
    <property type="match status" value="1"/>
</dbReference>
<evidence type="ECO:0000256" key="2">
    <source>
        <dbReference type="ARBA" id="ARBA00022553"/>
    </source>
</evidence>
<dbReference type="EMBL" id="MU251661">
    <property type="protein sequence ID" value="KAG9230572.1"/>
    <property type="molecule type" value="Genomic_DNA"/>
</dbReference>
<name>A0A9P7YBV2_9HELO</name>
<dbReference type="SUPFAM" id="SSF56801">
    <property type="entry name" value="Acetyl-CoA synthetase-like"/>
    <property type="match status" value="1"/>
</dbReference>
<keyword evidence="1" id="KW-0596">Phosphopantetheine</keyword>
<accession>A0A9P7YBV2</accession>
<comment type="caution">
    <text evidence="4">The sequence shown here is derived from an EMBL/GenBank/DDBJ whole genome shotgun (WGS) entry which is preliminary data.</text>
</comment>
<dbReference type="Pfam" id="PF00668">
    <property type="entry name" value="Condensation"/>
    <property type="match status" value="1"/>
</dbReference>
<dbReference type="GO" id="GO:0043041">
    <property type="term" value="P:amino acid activation for nonribosomal peptide biosynthetic process"/>
    <property type="evidence" value="ECO:0007669"/>
    <property type="project" value="TreeGrafter"/>
</dbReference>
<dbReference type="PANTHER" id="PTHR45527:SF1">
    <property type="entry name" value="FATTY ACID SYNTHASE"/>
    <property type="match status" value="1"/>
</dbReference>
<dbReference type="SUPFAM" id="SSF52777">
    <property type="entry name" value="CoA-dependent acyltransferases"/>
    <property type="match status" value="2"/>
</dbReference>
<dbReference type="Gene3D" id="3.30.559.30">
    <property type="entry name" value="Nonribosomal peptide synthetase, condensation domain"/>
    <property type="match status" value="1"/>
</dbReference>
<dbReference type="GO" id="GO:0005737">
    <property type="term" value="C:cytoplasm"/>
    <property type="evidence" value="ECO:0007669"/>
    <property type="project" value="TreeGrafter"/>
</dbReference>
<dbReference type="Gene3D" id="3.30.559.10">
    <property type="entry name" value="Chloramphenicol acetyltransferase-like domain"/>
    <property type="match status" value="1"/>
</dbReference>
<sequence length="681" mass="76322">MAQAEVDEITLTEVAEACNLLVSQIQDIYDCTAQQLDQIAERRSEQFQIVLSFGPEADIDRWCEALHQVVSLNSVLRTRFVHCRFGVVQVVTSEEHVTERLSGSIEQYLGDDEEHRLGLGMPLFRSTVVDRNFVATIHHAIMDYWSVSTFLKEDVPLVYLGYPPKKRPPFKEFVTHCMNLDESTSRSFWASRFKGIPAIFPSVNPGYSPHPGGKETRKIALDRINNGVSPIQIPWLTEAAWALTSGTYADSKSVAYGLVLSGRSTALNGIETTLGPTVVEVPIQVNFQRNTTVEQLIKDRAASLRQLQTHVALQYGTPRIREVSEAARTASGYQSILNIVPAMMITLPTSTERSDVVLDRLVWCARGAFSLMMQCNILDDGILLETRYDPAILCERQLSRVLNQFEHTLKSLTEVPLHTKLDKLQRLNPHDRSEIFLWNKTISETAGSHLGTRDASNFNTFAELRPGSYYPEGIPVGCVPWIVTLHNIQELAPVGSIGELLIEGPDLTGTYLCDQAKSPASIVSPPLWASSPERKGTRFYRTRDLAKYNPDGSINFIGRQENRMKFNGQTLQLEELEGELASCAEVKDIVTLVKISGGRTQLVAVVSFNDPQLPSSSLQELSDAYSKIVDLLMNAVHVYARSRLPSHRVPTIWLAVEKLPRNSTGKLCRVDIYNWIKTRRR</sequence>
<protein>
    <recommendedName>
        <fullName evidence="3">Condensation domain-containing protein</fullName>
    </recommendedName>
</protein>
<evidence type="ECO:0000259" key="3">
    <source>
        <dbReference type="Pfam" id="PF00668"/>
    </source>
</evidence>
<dbReference type="OrthoDB" id="416786at2759"/>
<dbReference type="AlphaFoldDB" id="A0A9P7YBV2"/>
<evidence type="ECO:0000256" key="1">
    <source>
        <dbReference type="ARBA" id="ARBA00022450"/>
    </source>
</evidence>
<proteinExistence type="predicted"/>
<gene>
    <name evidence="4" type="ORF">BJ875DRAFT_519771</name>
</gene>
<organism evidence="4 5">
    <name type="scientific">Amylocarpus encephaloides</name>
    <dbReference type="NCBI Taxonomy" id="45428"/>
    <lineage>
        <taxon>Eukaryota</taxon>
        <taxon>Fungi</taxon>
        <taxon>Dikarya</taxon>
        <taxon>Ascomycota</taxon>
        <taxon>Pezizomycotina</taxon>
        <taxon>Leotiomycetes</taxon>
        <taxon>Helotiales</taxon>
        <taxon>Helotiales incertae sedis</taxon>
        <taxon>Amylocarpus</taxon>
    </lineage>
</organism>
<dbReference type="InterPro" id="IPR023213">
    <property type="entry name" value="CAT-like_dom_sf"/>
</dbReference>
<keyword evidence="2" id="KW-0597">Phosphoprotein</keyword>
<dbReference type="Proteomes" id="UP000824998">
    <property type="component" value="Unassembled WGS sequence"/>
</dbReference>
<evidence type="ECO:0000313" key="4">
    <source>
        <dbReference type="EMBL" id="KAG9230572.1"/>
    </source>
</evidence>
<evidence type="ECO:0000313" key="5">
    <source>
        <dbReference type="Proteomes" id="UP000824998"/>
    </source>
</evidence>
<dbReference type="InterPro" id="IPR001242">
    <property type="entry name" value="Condensation_dom"/>
</dbReference>
<dbReference type="Gene3D" id="2.30.38.10">
    <property type="entry name" value="Luciferase, Domain 3"/>
    <property type="match status" value="1"/>
</dbReference>
<dbReference type="GO" id="GO:0031177">
    <property type="term" value="F:phosphopantetheine binding"/>
    <property type="evidence" value="ECO:0007669"/>
    <property type="project" value="TreeGrafter"/>
</dbReference>
<reference evidence="4" key="1">
    <citation type="journal article" date="2021" name="IMA Fungus">
        <title>Genomic characterization of three marine fungi, including Emericellopsis atlantica sp. nov. with signatures of a generalist lifestyle and marine biomass degradation.</title>
        <authorList>
            <person name="Hagestad O.C."/>
            <person name="Hou L."/>
            <person name="Andersen J.H."/>
            <person name="Hansen E.H."/>
            <person name="Altermark B."/>
            <person name="Li C."/>
            <person name="Kuhnert E."/>
            <person name="Cox R.J."/>
            <person name="Crous P.W."/>
            <person name="Spatafora J.W."/>
            <person name="Lail K."/>
            <person name="Amirebrahimi M."/>
            <person name="Lipzen A."/>
            <person name="Pangilinan J."/>
            <person name="Andreopoulos W."/>
            <person name="Hayes R.D."/>
            <person name="Ng V."/>
            <person name="Grigoriev I.V."/>
            <person name="Jackson S.A."/>
            <person name="Sutton T.D.S."/>
            <person name="Dobson A.D.W."/>
            <person name="Rama T."/>
        </authorList>
    </citation>
    <scope>NUCLEOTIDE SEQUENCE</scope>
    <source>
        <strain evidence="4">TRa018bII</strain>
    </source>
</reference>
<dbReference type="GO" id="GO:0044550">
    <property type="term" value="P:secondary metabolite biosynthetic process"/>
    <property type="evidence" value="ECO:0007669"/>
    <property type="project" value="TreeGrafter"/>
</dbReference>
<dbReference type="GO" id="GO:0003824">
    <property type="term" value="F:catalytic activity"/>
    <property type="evidence" value="ECO:0007669"/>
    <property type="project" value="InterPro"/>
</dbReference>
<keyword evidence="5" id="KW-1185">Reference proteome</keyword>
<dbReference type="Gene3D" id="3.30.300.30">
    <property type="match status" value="1"/>
</dbReference>
<dbReference type="InterPro" id="IPR045851">
    <property type="entry name" value="AMP-bd_C_sf"/>
</dbReference>